<dbReference type="Pfam" id="PF06133">
    <property type="entry name" value="Com_YlbF"/>
    <property type="match status" value="1"/>
</dbReference>
<evidence type="ECO:0000313" key="3">
    <source>
        <dbReference type="Proteomes" id="UP000448943"/>
    </source>
</evidence>
<dbReference type="Gene3D" id="1.20.1500.10">
    <property type="entry name" value="YheA/YmcA-like"/>
    <property type="match status" value="1"/>
</dbReference>
<comment type="caution">
    <text evidence="2">The sequence shown here is derived from an EMBL/GenBank/DDBJ whole genome shotgun (WGS) entry which is preliminary data.</text>
</comment>
<dbReference type="InterPro" id="IPR023378">
    <property type="entry name" value="YheA/YmcA-like_dom_sf"/>
</dbReference>
<reference evidence="2 3" key="1">
    <citation type="submission" date="2019-01" db="EMBL/GenBank/DDBJ databases">
        <title>Chengkuizengella sp. nov., isolated from deep-sea sediment of East Pacific Ocean.</title>
        <authorList>
            <person name="Yang J."/>
            <person name="Lai Q."/>
            <person name="Shao Z."/>
        </authorList>
    </citation>
    <scope>NUCLEOTIDE SEQUENCE [LARGE SCALE GENOMIC DNA]</scope>
    <source>
        <strain evidence="2 3">YPA3-1-1</strain>
    </source>
</reference>
<organism evidence="2 3">
    <name type="scientific">Chengkuizengella marina</name>
    <dbReference type="NCBI Taxonomy" id="2507566"/>
    <lineage>
        <taxon>Bacteria</taxon>
        <taxon>Bacillati</taxon>
        <taxon>Bacillota</taxon>
        <taxon>Bacilli</taxon>
        <taxon>Bacillales</taxon>
        <taxon>Paenibacillaceae</taxon>
        <taxon>Chengkuizengella</taxon>
    </lineage>
</organism>
<evidence type="ECO:0000256" key="1">
    <source>
        <dbReference type="SAM" id="Coils"/>
    </source>
</evidence>
<sequence length="147" mass="16858">MSVNEITELDMSSLLLEAYDLGDMINASEELHNYIYWKKEIEKDQQVQLLINQFIKKKEIYDDCQRFGQFHPDYHSALEEVQKVEEKLNELEQVKKFREAEEKVDDLLYSVSKLIAHEISEEIKVPSNNPLPTVAGCGSGGCSGKCS</sequence>
<name>A0A6N9Q7J4_9BACL</name>
<dbReference type="AlphaFoldDB" id="A0A6N9Q7J4"/>
<dbReference type="InterPro" id="IPR010368">
    <property type="entry name" value="Com_YlbF"/>
</dbReference>
<keyword evidence="1" id="KW-0175">Coiled coil</keyword>
<dbReference type="EMBL" id="SIJB01000036">
    <property type="protein sequence ID" value="NBI30671.1"/>
    <property type="molecule type" value="Genomic_DNA"/>
</dbReference>
<dbReference type="PANTHER" id="PTHR38448">
    <property type="entry name" value="REGULATORY PROTEIN YLBF-RELATED"/>
    <property type="match status" value="1"/>
</dbReference>
<proteinExistence type="predicted"/>
<dbReference type="OrthoDB" id="2157513at2"/>
<evidence type="ECO:0000313" key="2">
    <source>
        <dbReference type="EMBL" id="NBI30671.1"/>
    </source>
</evidence>
<keyword evidence="3" id="KW-1185">Reference proteome</keyword>
<dbReference type="PANTHER" id="PTHR38448:SF2">
    <property type="entry name" value="REGULATORY PROTEIN YLBF"/>
    <property type="match status" value="1"/>
</dbReference>
<dbReference type="RefSeq" id="WP_160647487.1">
    <property type="nucleotide sequence ID" value="NZ_SIJB01000036.1"/>
</dbReference>
<dbReference type="InterPro" id="IPR052767">
    <property type="entry name" value="Bact_com_dev_regulator"/>
</dbReference>
<protein>
    <submittedName>
        <fullName evidence="2">YlbF family regulator</fullName>
    </submittedName>
</protein>
<gene>
    <name evidence="2" type="ORF">ERL59_17105</name>
</gene>
<dbReference type="SUPFAM" id="SSF158622">
    <property type="entry name" value="YheA/YmcA-like"/>
    <property type="match status" value="1"/>
</dbReference>
<feature type="coiled-coil region" evidence="1">
    <location>
        <begin position="74"/>
        <end position="101"/>
    </location>
</feature>
<accession>A0A6N9Q7J4</accession>
<dbReference type="Proteomes" id="UP000448943">
    <property type="component" value="Unassembled WGS sequence"/>
</dbReference>